<gene>
    <name evidence="6" type="ORF">DVS28_a3394</name>
</gene>
<proteinExistence type="predicted"/>
<keyword evidence="6" id="KW-0406">Ion transport</keyword>
<evidence type="ECO:0000259" key="5">
    <source>
        <dbReference type="PROSITE" id="PS51202"/>
    </source>
</evidence>
<feature type="domain" description="RCK N-terminal" evidence="4">
    <location>
        <begin position="101"/>
        <end position="217"/>
    </location>
</feature>
<dbReference type="Pfam" id="PF07885">
    <property type="entry name" value="Ion_trans_2"/>
    <property type="match status" value="1"/>
</dbReference>
<sequence>MFFALGLFVTVSVAGVIALMATQDATAADAIYFVVITVFAVGFTEIVELDQVGRGIISAIIVLGVGSFTFLTVNVIEFLVEGHLLDLVGRRRMNRQLDALDQHMIVCGFGRVGRQVADDLSRDHTQQVVIDIDPERLHFAAERGLPHLVGNASEESVLEEAGIRRAYGVAAVTEDDAENVLIALTAKLVRPDLFVVVRLKDARNTSKAHAAGADRVISPSEIGGHRIAALLTKPSVVDFLDVVTHASDVDIVLEEIELREDAPVVGLTLATARLRDTYGINVVAIRRAGVEGLSTRPDPVVPLGAGDVLVLIGAREDLDRLHADNGRPTHERRRPDAG</sequence>
<name>A0A346Y0S2_9ACTN</name>
<organism evidence="6 7">
    <name type="scientific">Euzebya pacifica</name>
    <dbReference type="NCBI Taxonomy" id="1608957"/>
    <lineage>
        <taxon>Bacteria</taxon>
        <taxon>Bacillati</taxon>
        <taxon>Actinomycetota</taxon>
        <taxon>Nitriliruptoria</taxon>
        <taxon>Euzebyales</taxon>
    </lineage>
</organism>
<dbReference type="PANTHER" id="PTHR43833:SF9">
    <property type="entry name" value="POTASSIUM CHANNEL PROTEIN YUGO-RELATED"/>
    <property type="match status" value="1"/>
</dbReference>
<dbReference type="KEGG" id="euz:DVS28_a3394"/>
<evidence type="ECO:0000259" key="4">
    <source>
        <dbReference type="PROSITE" id="PS51201"/>
    </source>
</evidence>
<dbReference type="InterPro" id="IPR013099">
    <property type="entry name" value="K_chnl_dom"/>
</dbReference>
<feature type="transmembrane region" description="Helical" evidence="2">
    <location>
        <begin position="30"/>
        <end position="49"/>
    </location>
</feature>
<feature type="domain" description="RCK C-terminal" evidence="5">
    <location>
        <begin position="240"/>
        <end position="327"/>
    </location>
</feature>
<keyword evidence="6" id="KW-0407">Ion channel</keyword>
<keyword evidence="6" id="KW-0813">Transport</keyword>
<protein>
    <submittedName>
        <fullName evidence="6">Potassium channel protein</fullName>
    </submittedName>
</protein>
<evidence type="ECO:0000256" key="2">
    <source>
        <dbReference type="SAM" id="Phobius"/>
    </source>
</evidence>
<dbReference type="SUPFAM" id="SSF116726">
    <property type="entry name" value="TrkA C-terminal domain-like"/>
    <property type="match status" value="1"/>
</dbReference>
<dbReference type="InterPro" id="IPR050721">
    <property type="entry name" value="Trk_Ktr_HKT_K-transport"/>
</dbReference>
<dbReference type="InterPro" id="IPR003148">
    <property type="entry name" value="RCK_N"/>
</dbReference>
<dbReference type="GO" id="GO:0005886">
    <property type="term" value="C:plasma membrane"/>
    <property type="evidence" value="ECO:0007669"/>
    <property type="project" value="UniProtKB-SubCell"/>
</dbReference>
<comment type="subcellular location">
    <subcellularLocation>
        <location evidence="1">Cell membrane</location>
        <topology evidence="1">Multi-pass membrane protein</topology>
    </subcellularLocation>
</comment>
<dbReference type="InterPro" id="IPR006037">
    <property type="entry name" value="RCK_C"/>
</dbReference>
<feature type="signal peptide" evidence="3">
    <location>
        <begin position="1"/>
        <end position="27"/>
    </location>
</feature>
<evidence type="ECO:0000313" key="7">
    <source>
        <dbReference type="Proteomes" id="UP000264006"/>
    </source>
</evidence>
<keyword evidence="2" id="KW-0472">Membrane</keyword>
<dbReference type="PROSITE" id="PS51202">
    <property type="entry name" value="RCK_C"/>
    <property type="match status" value="1"/>
</dbReference>
<keyword evidence="2" id="KW-1133">Transmembrane helix</keyword>
<dbReference type="InterPro" id="IPR036291">
    <property type="entry name" value="NAD(P)-bd_dom_sf"/>
</dbReference>
<keyword evidence="2" id="KW-0812">Transmembrane</keyword>
<dbReference type="PROSITE" id="PS51201">
    <property type="entry name" value="RCK_N"/>
    <property type="match status" value="1"/>
</dbReference>
<dbReference type="Gene3D" id="1.10.287.70">
    <property type="match status" value="1"/>
</dbReference>
<accession>A0A346Y0S2</accession>
<dbReference type="SUPFAM" id="SSF51735">
    <property type="entry name" value="NAD(P)-binding Rossmann-fold domains"/>
    <property type="match status" value="1"/>
</dbReference>
<dbReference type="Pfam" id="PF02080">
    <property type="entry name" value="TrkA_C"/>
    <property type="match status" value="1"/>
</dbReference>
<dbReference type="SUPFAM" id="SSF81324">
    <property type="entry name" value="Voltage-gated potassium channels"/>
    <property type="match status" value="1"/>
</dbReference>
<dbReference type="Pfam" id="PF02254">
    <property type="entry name" value="TrkA_N"/>
    <property type="match status" value="1"/>
</dbReference>
<keyword evidence="7" id="KW-1185">Reference proteome</keyword>
<dbReference type="InterPro" id="IPR036721">
    <property type="entry name" value="RCK_C_sf"/>
</dbReference>
<dbReference type="PANTHER" id="PTHR43833">
    <property type="entry name" value="POTASSIUM CHANNEL PROTEIN 2-RELATED-RELATED"/>
    <property type="match status" value="1"/>
</dbReference>
<dbReference type="Proteomes" id="UP000264006">
    <property type="component" value="Chromosome"/>
</dbReference>
<dbReference type="GO" id="GO:0006813">
    <property type="term" value="P:potassium ion transport"/>
    <property type="evidence" value="ECO:0007669"/>
    <property type="project" value="InterPro"/>
</dbReference>
<dbReference type="EMBL" id="CP031165">
    <property type="protein sequence ID" value="AXV08069.1"/>
    <property type="molecule type" value="Genomic_DNA"/>
</dbReference>
<keyword evidence="3" id="KW-0732">Signal</keyword>
<dbReference type="GO" id="GO:0008324">
    <property type="term" value="F:monoatomic cation transmembrane transporter activity"/>
    <property type="evidence" value="ECO:0007669"/>
    <property type="project" value="InterPro"/>
</dbReference>
<evidence type="ECO:0000313" key="6">
    <source>
        <dbReference type="EMBL" id="AXV08069.1"/>
    </source>
</evidence>
<dbReference type="Gene3D" id="3.40.50.720">
    <property type="entry name" value="NAD(P)-binding Rossmann-like Domain"/>
    <property type="match status" value="1"/>
</dbReference>
<evidence type="ECO:0000256" key="3">
    <source>
        <dbReference type="SAM" id="SignalP"/>
    </source>
</evidence>
<feature type="chain" id="PRO_5016558180" evidence="3">
    <location>
        <begin position="28"/>
        <end position="338"/>
    </location>
</feature>
<dbReference type="Gene3D" id="3.30.70.1450">
    <property type="entry name" value="Regulator of K+ conductance, C-terminal domain"/>
    <property type="match status" value="1"/>
</dbReference>
<reference evidence="6 7" key="1">
    <citation type="submission" date="2018-09" db="EMBL/GenBank/DDBJ databases">
        <title>Complete genome sequence of Euzebya sp. DY32-46 isolated from seawater of Pacific Ocean.</title>
        <authorList>
            <person name="Xu L."/>
            <person name="Wu Y.-H."/>
            <person name="Xu X.-W."/>
        </authorList>
    </citation>
    <scope>NUCLEOTIDE SEQUENCE [LARGE SCALE GENOMIC DNA]</scope>
    <source>
        <strain evidence="6 7">DY32-46</strain>
    </source>
</reference>
<dbReference type="AlphaFoldDB" id="A0A346Y0S2"/>
<feature type="transmembrane region" description="Helical" evidence="2">
    <location>
        <begin position="56"/>
        <end position="76"/>
    </location>
</feature>
<evidence type="ECO:0000256" key="1">
    <source>
        <dbReference type="ARBA" id="ARBA00004651"/>
    </source>
</evidence>